<evidence type="ECO:0008006" key="4">
    <source>
        <dbReference type="Google" id="ProtNLM"/>
    </source>
</evidence>
<comment type="caution">
    <text evidence="2">The sequence shown here is derived from an EMBL/GenBank/DDBJ whole genome shotgun (WGS) entry which is preliminary data.</text>
</comment>
<evidence type="ECO:0000313" key="2">
    <source>
        <dbReference type="EMBL" id="GAA4399870.1"/>
    </source>
</evidence>
<dbReference type="Proteomes" id="UP001500390">
    <property type="component" value="Unassembled WGS sequence"/>
</dbReference>
<dbReference type="InterPro" id="IPR011990">
    <property type="entry name" value="TPR-like_helical_dom_sf"/>
</dbReference>
<reference evidence="3" key="1">
    <citation type="journal article" date="2019" name="Int. J. Syst. Evol. Microbiol.">
        <title>The Global Catalogue of Microorganisms (GCM) 10K type strain sequencing project: providing services to taxonomists for standard genome sequencing and annotation.</title>
        <authorList>
            <consortium name="The Broad Institute Genomics Platform"/>
            <consortium name="The Broad Institute Genome Sequencing Center for Infectious Disease"/>
            <person name="Wu L."/>
            <person name="Ma J."/>
        </authorList>
    </citation>
    <scope>NUCLEOTIDE SEQUENCE [LARGE SCALE GENOMIC DNA]</scope>
    <source>
        <strain evidence="3">JCM 17738</strain>
    </source>
</reference>
<protein>
    <recommendedName>
        <fullName evidence="4">Tetratricopeptide repeat protein</fullName>
    </recommendedName>
</protein>
<gene>
    <name evidence="2" type="ORF">GCM10023153_26540</name>
</gene>
<dbReference type="EMBL" id="BAABFX010000037">
    <property type="protein sequence ID" value="GAA4399870.1"/>
    <property type="molecule type" value="Genomic_DNA"/>
</dbReference>
<evidence type="ECO:0000313" key="3">
    <source>
        <dbReference type="Proteomes" id="UP001500390"/>
    </source>
</evidence>
<name>A0ABP8K343_9MICO</name>
<proteinExistence type="predicted"/>
<dbReference type="RefSeq" id="WP_159898702.1">
    <property type="nucleotide sequence ID" value="NZ_BAABFX010000037.1"/>
</dbReference>
<evidence type="ECO:0000256" key="1">
    <source>
        <dbReference type="SAM" id="MobiDB-lite"/>
    </source>
</evidence>
<accession>A0ABP8K343</accession>
<dbReference type="Gene3D" id="1.25.40.10">
    <property type="entry name" value="Tetratricopeptide repeat domain"/>
    <property type="match status" value="2"/>
</dbReference>
<feature type="region of interest" description="Disordered" evidence="1">
    <location>
        <begin position="353"/>
        <end position="385"/>
    </location>
</feature>
<dbReference type="SUPFAM" id="SSF48452">
    <property type="entry name" value="TPR-like"/>
    <property type="match status" value="2"/>
</dbReference>
<sequence>MSQWEQVSEQFARLSLAADEAPVGMERVRAHEMALRLAQSNQSFAEEFVARVDLTQALYYVPDDPHTLVHFTWLRRALDPVHDLAEDDRHAVLWRLKWAIDLIEDLPEVPLSALVAAIDDVEEVYRAEGAALRPVHAARARLAHHLGDRDAVARELSAWLAEPRDKHSDCQACEHRGQSRVVAPDDPARALALLTPVIDGDLTCGEEPCTSLADAALLRLHLGDVEGAVSAFRRSWHLAQDDPSAALNVGTCLRVLLRLGNTDRAIDHLLPRLGWLDDLPSPWARMWFSATAAHVLDRAAAVGLAPDEIDERPVADVIRDLTATAEEIAAAFDARYSSTVVSQSLAAAHDPALVPTEPTLPPTRLPATAAPTGGRRSATRATASTNVLERAQSLSEALLTLDPATEDHVAAWLRDRDTLLPVQTPEQWAAVGLLDRVCAVDVPDDGHRAMLESAREASQRGGDDIGVIRCDGELALLDDGVERAREIAAHLESLGAHTEAGGLWRRLFHRRGGGELSDLERAADAYRAAQSHERALLCEVETAMALASTDPDPVSADARFSTLMPRIQDIPVLRSMALDVRSRMANAAGDSDTALTHLRSALEGRGLPERARIPLLLGLCEVLVEQNTYDELEEPAADLVAAATRLRDPVLLAHGQRFLGLAYVETGRPVEAAELLEAALPILREASPSLVGPAAWALGNALVGLGQWAPGRTAFATASTAFEAEARIMESGHAQWRAGNCAWDAGDLTAAAVHYESAAERAHASATVDLYLEALRSRAALRADTEDLTAGIADLDAALGLAQVLADEAGVGDDEFDAEVMEPHVLRQGAHLLAKHGEVDAAVARFAAAQALVGAEFEVLLRAEGAMVLADHDRLAEAEPVLREAVTSLHALGLVDERVNAAGALARALDRDGRGEEAEQVWQRYGPSA</sequence>
<organism evidence="2 3">
    <name type="scientific">Ornithinibacter aureus</name>
    <dbReference type="NCBI Taxonomy" id="622664"/>
    <lineage>
        <taxon>Bacteria</taxon>
        <taxon>Bacillati</taxon>
        <taxon>Actinomycetota</taxon>
        <taxon>Actinomycetes</taxon>
        <taxon>Micrococcales</taxon>
        <taxon>Intrasporangiaceae</taxon>
        <taxon>Ornithinibacter</taxon>
    </lineage>
</organism>
<keyword evidence="3" id="KW-1185">Reference proteome</keyword>